<protein>
    <submittedName>
        <fullName evidence="2">Uncharacterized protein</fullName>
    </submittedName>
</protein>
<sequence>MCRALGLALLALVSAVGPSQASSFTEKGLSLLSYQLCTHRETRSVRRVEAVQTSHVVYVACGGW</sequence>
<evidence type="ECO:0000313" key="3">
    <source>
        <dbReference type="Proteomes" id="UP000005225"/>
    </source>
</evidence>
<feature type="chain" id="PRO_5003546310" evidence="1">
    <location>
        <begin position="22"/>
        <end position="64"/>
    </location>
</feature>
<dbReference type="InParanoid" id="H0XRG5"/>
<reference evidence="3" key="1">
    <citation type="submission" date="2011-03" db="EMBL/GenBank/DDBJ databases">
        <title>Version 3 of the genome sequence of Otolemur garnettii (Bushbaby).</title>
        <authorList>
            <consortium name="The Broad Institute Genome Sequencing Platform"/>
            <person name="Di Palma F."/>
            <person name="Johnson J."/>
            <person name="Lander E.S."/>
            <person name="Lindblad-Toh K."/>
            <person name="Jaffe D.B."/>
            <person name="Gnerre S."/>
            <person name="MacCallum I."/>
            <person name="Przybylski D."/>
            <person name="Ribeiro F.J."/>
            <person name="Burton J.N."/>
            <person name="Walker B.J."/>
            <person name="Sharpe T."/>
            <person name="Hall G."/>
        </authorList>
    </citation>
    <scope>NUCLEOTIDE SEQUENCE [LARGE SCALE GENOMIC DNA]</scope>
</reference>
<dbReference type="EMBL" id="AAQR03141335">
    <property type="status" value="NOT_ANNOTATED_CDS"/>
    <property type="molecule type" value="Genomic_DNA"/>
</dbReference>
<dbReference type="STRING" id="30611.ENSOGAP00000018707"/>
<dbReference type="EMBL" id="AAQR03141336">
    <property type="status" value="NOT_ANNOTATED_CDS"/>
    <property type="molecule type" value="Genomic_DNA"/>
</dbReference>
<evidence type="ECO:0000313" key="2">
    <source>
        <dbReference type="Ensembl" id="ENSOGAP00000018707.1"/>
    </source>
</evidence>
<feature type="signal peptide" evidence="1">
    <location>
        <begin position="1"/>
        <end position="21"/>
    </location>
</feature>
<organism evidence="2 3">
    <name type="scientific">Otolemur garnettii</name>
    <name type="common">Small-eared galago</name>
    <name type="synonym">Garnett's greater bushbaby</name>
    <dbReference type="NCBI Taxonomy" id="30611"/>
    <lineage>
        <taxon>Eukaryota</taxon>
        <taxon>Metazoa</taxon>
        <taxon>Chordata</taxon>
        <taxon>Craniata</taxon>
        <taxon>Vertebrata</taxon>
        <taxon>Euteleostomi</taxon>
        <taxon>Mammalia</taxon>
        <taxon>Eutheria</taxon>
        <taxon>Euarchontoglires</taxon>
        <taxon>Primates</taxon>
        <taxon>Strepsirrhini</taxon>
        <taxon>Lorisiformes</taxon>
        <taxon>Galagidae</taxon>
        <taxon>Otolemur</taxon>
    </lineage>
</organism>
<dbReference type="Ensembl" id="ENSOGAT00000033841.1">
    <property type="protein sequence ID" value="ENSOGAP00000018707.1"/>
    <property type="gene ID" value="ENSOGAG00000026493.1"/>
</dbReference>
<dbReference type="Proteomes" id="UP000005225">
    <property type="component" value="Unassembled WGS sequence"/>
</dbReference>
<name>H0XRG5_OTOGA</name>
<dbReference type="EMBL" id="AAQR03141334">
    <property type="status" value="NOT_ANNOTATED_CDS"/>
    <property type="molecule type" value="Genomic_DNA"/>
</dbReference>
<keyword evidence="3" id="KW-1185">Reference proteome</keyword>
<dbReference type="HOGENOM" id="CLU_2873629_0_0_1"/>
<reference evidence="2" key="2">
    <citation type="submission" date="2025-08" db="UniProtKB">
        <authorList>
            <consortium name="Ensembl"/>
        </authorList>
    </citation>
    <scope>IDENTIFICATION</scope>
</reference>
<keyword evidence="1" id="KW-0732">Signal</keyword>
<proteinExistence type="predicted"/>
<reference evidence="2" key="3">
    <citation type="submission" date="2025-09" db="UniProtKB">
        <authorList>
            <consortium name="Ensembl"/>
        </authorList>
    </citation>
    <scope>IDENTIFICATION</scope>
</reference>
<dbReference type="AlphaFoldDB" id="H0XRG5"/>
<accession>H0XRG5</accession>
<evidence type="ECO:0000256" key="1">
    <source>
        <dbReference type="SAM" id="SignalP"/>
    </source>
</evidence>